<dbReference type="GO" id="GO:0008776">
    <property type="term" value="F:acetate kinase activity"/>
    <property type="evidence" value="ECO:0007669"/>
    <property type="project" value="TreeGrafter"/>
</dbReference>
<evidence type="ECO:0000256" key="8">
    <source>
        <dbReference type="ARBA" id="ARBA00048596"/>
    </source>
</evidence>
<evidence type="ECO:0000256" key="7">
    <source>
        <dbReference type="ARBA" id="ARBA00022840"/>
    </source>
</evidence>
<proteinExistence type="inferred from homology"/>
<comment type="similarity">
    <text evidence="2 9 10">Belongs to the acetokinase family.</text>
</comment>
<keyword evidence="3 9" id="KW-0963">Cytoplasm</keyword>
<dbReference type="GO" id="GO:0047761">
    <property type="term" value="F:butyrate kinase activity"/>
    <property type="evidence" value="ECO:0007669"/>
    <property type="project" value="UniProtKB-UniRule"/>
</dbReference>
<dbReference type="PANTHER" id="PTHR21060">
    <property type="entry name" value="ACETATE KINASE"/>
    <property type="match status" value="1"/>
</dbReference>
<evidence type="ECO:0000256" key="6">
    <source>
        <dbReference type="ARBA" id="ARBA00022777"/>
    </source>
</evidence>
<dbReference type="STRING" id="1321606.SAMD00020551_2266"/>
<dbReference type="EMBL" id="BASE01000046">
    <property type="protein sequence ID" value="GAM14118.1"/>
    <property type="molecule type" value="Genomic_DNA"/>
</dbReference>
<dbReference type="InterPro" id="IPR043129">
    <property type="entry name" value="ATPase_NBD"/>
</dbReference>
<keyword evidence="6 9" id="KW-0418">Kinase</keyword>
<comment type="catalytic activity">
    <reaction evidence="8 9">
        <text>butanoate + ATP = butanoyl phosphate + ADP</text>
        <dbReference type="Rhea" id="RHEA:13585"/>
        <dbReference type="ChEBI" id="CHEBI:17968"/>
        <dbReference type="ChEBI" id="CHEBI:30616"/>
        <dbReference type="ChEBI" id="CHEBI:58079"/>
        <dbReference type="ChEBI" id="CHEBI:456216"/>
        <dbReference type="EC" id="2.7.2.7"/>
    </reaction>
</comment>
<dbReference type="Pfam" id="PF00871">
    <property type="entry name" value="Acetate_kinase"/>
    <property type="match status" value="1"/>
</dbReference>
<dbReference type="PRINTS" id="PR00471">
    <property type="entry name" value="ACETATEKNASE"/>
</dbReference>
<dbReference type="InterPro" id="IPR023865">
    <property type="entry name" value="Aliphatic_acid_kinase_CS"/>
</dbReference>
<dbReference type="InterPro" id="IPR011245">
    <property type="entry name" value="Butyrate_kin"/>
</dbReference>
<accession>A0A0A8X2E8</accession>
<dbReference type="AlphaFoldDB" id="A0A0A8X2E8"/>
<dbReference type="GO" id="GO:0005737">
    <property type="term" value="C:cytoplasm"/>
    <property type="evidence" value="ECO:0007669"/>
    <property type="project" value="UniProtKB-SubCell"/>
</dbReference>
<dbReference type="HAMAP" id="MF_00542">
    <property type="entry name" value="Butyrate_kinase"/>
    <property type="match status" value="1"/>
</dbReference>
<evidence type="ECO:0000313" key="12">
    <source>
        <dbReference type="Proteomes" id="UP000031014"/>
    </source>
</evidence>
<evidence type="ECO:0000256" key="9">
    <source>
        <dbReference type="HAMAP-Rule" id="MF_00542"/>
    </source>
</evidence>
<reference evidence="11 12" key="1">
    <citation type="submission" date="2013-06" db="EMBL/GenBank/DDBJ databases">
        <title>Whole genome shotgun sequence of Bacillus selenatarsenatis SF-1.</title>
        <authorList>
            <person name="Kuroda M."/>
            <person name="Sei K."/>
            <person name="Yamashita M."/>
            <person name="Ike M."/>
        </authorList>
    </citation>
    <scope>NUCLEOTIDE SEQUENCE [LARGE SCALE GENOMIC DNA]</scope>
    <source>
        <strain evidence="11 12">SF-1</strain>
    </source>
</reference>
<keyword evidence="5 9" id="KW-0547">Nucleotide-binding</keyword>
<dbReference type="GO" id="GO:0006083">
    <property type="term" value="P:acetate metabolic process"/>
    <property type="evidence" value="ECO:0007669"/>
    <property type="project" value="TreeGrafter"/>
</dbReference>
<dbReference type="SUPFAM" id="SSF53067">
    <property type="entry name" value="Actin-like ATPase domain"/>
    <property type="match status" value="2"/>
</dbReference>
<dbReference type="Gene3D" id="3.30.420.40">
    <property type="match status" value="2"/>
</dbReference>
<keyword evidence="4 9" id="KW-0808">Transferase</keyword>
<dbReference type="PANTHER" id="PTHR21060:SF3">
    <property type="entry name" value="BUTYRATE KINASE 2-RELATED"/>
    <property type="match status" value="1"/>
</dbReference>
<dbReference type="OrthoDB" id="9771859at2"/>
<evidence type="ECO:0000256" key="3">
    <source>
        <dbReference type="ARBA" id="ARBA00022490"/>
    </source>
</evidence>
<dbReference type="InterPro" id="IPR000890">
    <property type="entry name" value="Aliphatic_acid_kin_short-chain"/>
</dbReference>
<dbReference type="PROSITE" id="PS01075">
    <property type="entry name" value="ACETATE_KINASE_1"/>
    <property type="match status" value="1"/>
</dbReference>
<dbReference type="CDD" id="cd24011">
    <property type="entry name" value="ASKHA_NBD_BK"/>
    <property type="match status" value="1"/>
</dbReference>
<dbReference type="PIRSF" id="PIRSF036458">
    <property type="entry name" value="Butyrate_kin"/>
    <property type="match status" value="1"/>
</dbReference>
<name>A0A0A8X2E8_MESS1</name>
<organism evidence="11 12">
    <name type="scientific">Mesobacillus selenatarsenatis (strain DSM 18680 / JCM 14380 / FERM P-15431 / SF-1)</name>
    <dbReference type="NCBI Taxonomy" id="1321606"/>
    <lineage>
        <taxon>Bacteria</taxon>
        <taxon>Bacillati</taxon>
        <taxon>Bacillota</taxon>
        <taxon>Bacilli</taxon>
        <taxon>Bacillales</taxon>
        <taxon>Bacillaceae</taxon>
        <taxon>Mesobacillus</taxon>
    </lineage>
</organism>
<dbReference type="NCBIfam" id="TIGR02707">
    <property type="entry name" value="butyr_kinase"/>
    <property type="match status" value="1"/>
</dbReference>
<protein>
    <recommendedName>
        <fullName evidence="9">Probable butyrate kinase</fullName>
        <shortName evidence="9">BK</shortName>
        <ecNumber evidence="9">2.7.2.7</ecNumber>
    </recommendedName>
    <alternativeName>
        <fullName evidence="9">Branched-chain carboxylic acid kinase</fullName>
    </alternativeName>
</protein>
<dbReference type="PROSITE" id="PS01076">
    <property type="entry name" value="ACETATE_KINASE_2"/>
    <property type="match status" value="1"/>
</dbReference>
<evidence type="ECO:0000313" key="11">
    <source>
        <dbReference type="EMBL" id="GAM14118.1"/>
    </source>
</evidence>
<evidence type="ECO:0000256" key="4">
    <source>
        <dbReference type="ARBA" id="ARBA00022679"/>
    </source>
</evidence>
<evidence type="ECO:0000256" key="10">
    <source>
        <dbReference type="RuleBase" id="RU003835"/>
    </source>
</evidence>
<comment type="subcellular location">
    <subcellularLocation>
        <location evidence="1 9">Cytoplasm</location>
    </subcellularLocation>
</comment>
<keyword evidence="12" id="KW-1185">Reference proteome</keyword>
<sequence>MKILAINPGSTSTKLAVYEGEKLLFDETIRHADAEIMKLPELADQLPYRLASIMEALRLKEFKPSELDAVVGRGGMLKPMDSGTYFVDNHLLDDARSGKYGNHASNLGSIIAAEIAGTHQIPAYIVDPVCVDELMAEARISGLADIERKSHVHALNIKAVSRKIAAEIAKDLGDTNFVVAHLGGGISVAALRNGRIIDVNNAENEGPFSPERAGGLPAKQLVQLCFSGKYPEKELLQRMTKQGGVFSYLGTKNLMEVEKRAVDGDSEAGLIINAMLHQVGKEIGAMATVLEGKIDGIILTGGIAHSDMITGLIQEKISFLGKVFVLPGEAEMEALAAGAFRVMNGQEKAKTY</sequence>
<gene>
    <name evidence="9" type="primary">buk</name>
    <name evidence="11" type="ORF">SAMD00020551_2266</name>
</gene>
<dbReference type="GO" id="GO:0005524">
    <property type="term" value="F:ATP binding"/>
    <property type="evidence" value="ECO:0007669"/>
    <property type="project" value="UniProtKB-KW"/>
</dbReference>
<evidence type="ECO:0000256" key="2">
    <source>
        <dbReference type="ARBA" id="ARBA00008748"/>
    </source>
</evidence>
<comment type="caution">
    <text evidence="11">The sequence shown here is derived from an EMBL/GenBank/DDBJ whole genome shotgun (WGS) entry which is preliminary data.</text>
</comment>
<dbReference type="Proteomes" id="UP000031014">
    <property type="component" value="Unassembled WGS sequence"/>
</dbReference>
<dbReference type="EC" id="2.7.2.7" evidence="9"/>
<evidence type="ECO:0000256" key="1">
    <source>
        <dbReference type="ARBA" id="ARBA00004496"/>
    </source>
</evidence>
<evidence type="ECO:0000256" key="5">
    <source>
        <dbReference type="ARBA" id="ARBA00022741"/>
    </source>
</evidence>
<dbReference type="NCBIfam" id="NF002834">
    <property type="entry name" value="PRK03011.1-5"/>
    <property type="match status" value="1"/>
</dbReference>
<keyword evidence="7 9" id="KW-0067">ATP-binding</keyword>